<protein>
    <submittedName>
        <fullName evidence="1">Uncharacterized protein</fullName>
    </submittedName>
</protein>
<dbReference type="EMBL" id="CM042043">
    <property type="protein sequence ID" value="KAI3694327.1"/>
    <property type="molecule type" value="Genomic_DNA"/>
</dbReference>
<comment type="caution">
    <text evidence="1">The sequence shown here is derived from an EMBL/GenBank/DDBJ whole genome shotgun (WGS) entry which is preliminary data.</text>
</comment>
<dbReference type="Proteomes" id="UP001056120">
    <property type="component" value="Linkage Group LG26"/>
</dbReference>
<reference evidence="1 2" key="2">
    <citation type="journal article" date="2022" name="Mol. Ecol. Resour.">
        <title>The genomes of chicory, endive, great burdock and yacon provide insights into Asteraceae paleo-polyploidization history and plant inulin production.</title>
        <authorList>
            <person name="Fan W."/>
            <person name="Wang S."/>
            <person name="Wang H."/>
            <person name="Wang A."/>
            <person name="Jiang F."/>
            <person name="Liu H."/>
            <person name="Zhao H."/>
            <person name="Xu D."/>
            <person name="Zhang Y."/>
        </authorList>
    </citation>
    <scope>NUCLEOTIDE SEQUENCE [LARGE SCALE GENOMIC DNA]</scope>
    <source>
        <strain evidence="2">cv. Yunnan</strain>
        <tissue evidence="1">Leaves</tissue>
    </source>
</reference>
<organism evidence="1 2">
    <name type="scientific">Smallanthus sonchifolius</name>
    <dbReference type="NCBI Taxonomy" id="185202"/>
    <lineage>
        <taxon>Eukaryota</taxon>
        <taxon>Viridiplantae</taxon>
        <taxon>Streptophyta</taxon>
        <taxon>Embryophyta</taxon>
        <taxon>Tracheophyta</taxon>
        <taxon>Spermatophyta</taxon>
        <taxon>Magnoliopsida</taxon>
        <taxon>eudicotyledons</taxon>
        <taxon>Gunneridae</taxon>
        <taxon>Pentapetalae</taxon>
        <taxon>asterids</taxon>
        <taxon>campanulids</taxon>
        <taxon>Asterales</taxon>
        <taxon>Asteraceae</taxon>
        <taxon>Asteroideae</taxon>
        <taxon>Heliantheae alliance</taxon>
        <taxon>Millerieae</taxon>
        <taxon>Smallanthus</taxon>
    </lineage>
</organism>
<evidence type="ECO:0000313" key="2">
    <source>
        <dbReference type="Proteomes" id="UP001056120"/>
    </source>
</evidence>
<gene>
    <name evidence="1" type="ORF">L1987_77291</name>
</gene>
<name>A0ACB8Z8K5_9ASTR</name>
<sequence length="523" mass="57020">MSQENLDTNVVTATPPRPRPTEDDERGHSVDLKVTDTVRVRSETESEDDGECHEDKPTKGEVMSWCFYELCSYFTHTVLLTIVFPLIISQSFSSEPPEPARGWYKNGKGFRCTKKETILFEALTYARIKVGTMKFSPLEWTSISWFSGLIVAAPLLASVATHLDHRLNSQLKTALATATGAIFCLPAGAIKTVWIMPPYIAAIVSSTAVGSAFHNRHLGLMVRASVGATIRKLQFPDRQSISSRLSIYATAAGCLGSAAIASFTYYMLRNSEGFISLWIVSIFSGILWFAGIAHILTAVRSNGTESSSSTSHFISIFKYPHAAGSLVGVFLSSFSTMSIFTGAVLYIVGELCVPPKDILFVWLTYFFFPILSLPLLHPIQNVIQSDAVKMQIFGFLLTTLASGMGYYYRQKNWHYNHVLFLAATQSTGSGVLHAFSRILLMDCAPSGKEGVFAAWFSWVRMFGAFVGFVIGTSGVGNINRSFGAAFAGAVVGVVVLVFSNVSSYGGAVAAGHVRKRGETTVRV</sequence>
<keyword evidence="2" id="KW-1185">Reference proteome</keyword>
<accession>A0ACB8Z8K5</accession>
<proteinExistence type="predicted"/>
<reference evidence="2" key="1">
    <citation type="journal article" date="2022" name="Mol. Ecol. Resour.">
        <title>The genomes of chicory, endive, great burdock and yacon provide insights into Asteraceae palaeo-polyploidization history and plant inulin production.</title>
        <authorList>
            <person name="Fan W."/>
            <person name="Wang S."/>
            <person name="Wang H."/>
            <person name="Wang A."/>
            <person name="Jiang F."/>
            <person name="Liu H."/>
            <person name="Zhao H."/>
            <person name="Xu D."/>
            <person name="Zhang Y."/>
        </authorList>
    </citation>
    <scope>NUCLEOTIDE SEQUENCE [LARGE SCALE GENOMIC DNA]</scope>
    <source>
        <strain evidence="2">cv. Yunnan</strain>
    </source>
</reference>
<evidence type="ECO:0000313" key="1">
    <source>
        <dbReference type="EMBL" id="KAI3694327.1"/>
    </source>
</evidence>